<sequence length="261" mass="30054">MANAEPQKQLLSLIRDFATEKSRGERRVSDLRKRLVELQYDLDSANSDLASAKRAKEMVEEELQGSQAHLAMTDASMLVIEGRIYRLQEEISKVGSDLAALKREEDVQRDDFINRMSGLNVKIRHFREMVAKESLRQPCHKIPLDNVGKLCSEDDSFDSENIIKNLEVEIKCIDAEMLRLESEYQKELHDHHEVCRELADIERKRFLVEAVMGETKQLQELAGQTAELEKIYASLGEELRKRYTCFGCGFNNMGELEETEN</sequence>
<evidence type="ECO:0000313" key="3">
    <source>
        <dbReference type="RefSeq" id="XP_020090169.1"/>
    </source>
</evidence>
<dbReference type="PANTHER" id="PTHR36001">
    <property type="entry name" value="CTAGE FAMILY PROTEIN-RELATED"/>
    <property type="match status" value="1"/>
</dbReference>
<accession>A0A6P5FA48</accession>
<dbReference type="OrthoDB" id="763901at2759"/>
<protein>
    <submittedName>
        <fullName evidence="3 4">Uncharacterized protein LOC109711502 isoform X1</fullName>
    </submittedName>
</protein>
<dbReference type="SUPFAM" id="SSF57997">
    <property type="entry name" value="Tropomyosin"/>
    <property type="match status" value="1"/>
</dbReference>
<evidence type="ECO:0000256" key="1">
    <source>
        <dbReference type="SAM" id="Coils"/>
    </source>
</evidence>
<proteinExistence type="predicted"/>
<keyword evidence="2" id="KW-1185">Reference proteome</keyword>
<dbReference type="RefSeq" id="XP_020090169.1">
    <property type="nucleotide sequence ID" value="XM_020234580.1"/>
</dbReference>
<evidence type="ECO:0000313" key="2">
    <source>
        <dbReference type="Proteomes" id="UP000515123"/>
    </source>
</evidence>
<organism evidence="4">
    <name type="scientific">Ananas comosus</name>
    <name type="common">Pineapple</name>
    <name type="synonym">Ananas ananas</name>
    <dbReference type="NCBI Taxonomy" id="4615"/>
    <lineage>
        <taxon>Eukaryota</taxon>
        <taxon>Viridiplantae</taxon>
        <taxon>Streptophyta</taxon>
        <taxon>Embryophyta</taxon>
        <taxon>Tracheophyta</taxon>
        <taxon>Spermatophyta</taxon>
        <taxon>Magnoliopsida</taxon>
        <taxon>Liliopsida</taxon>
        <taxon>Poales</taxon>
        <taxon>Bromeliaceae</taxon>
        <taxon>Bromelioideae</taxon>
        <taxon>Ananas</taxon>
    </lineage>
</organism>
<gene>
    <name evidence="3 4 5" type="primary">LOC109711502</name>
</gene>
<evidence type="ECO:0000313" key="5">
    <source>
        <dbReference type="RefSeq" id="XP_020090171.1"/>
    </source>
</evidence>
<feature type="coiled-coil region" evidence="1">
    <location>
        <begin position="28"/>
        <end position="104"/>
    </location>
</feature>
<dbReference type="GeneID" id="109711502"/>
<dbReference type="AlphaFoldDB" id="A0A6P5FA48"/>
<dbReference type="Proteomes" id="UP000515123">
    <property type="component" value="Linkage group 6"/>
</dbReference>
<reference evidence="3 4" key="2">
    <citation type="submission" date="2025-04" db="UniProtKB">
        <authorList>
            <consortium name="RefSeq"/>
        </authorList>
    </citation>
    <scope>IDENTIFICATION</scope>
    <source>
        <tissue evidence="3 4">Leaf</tissue>
    </source>
</reference>
<dbReference type="InterPro" id="IPR053327">
    <property type="entry name" value="KIP"/>
</dbReference>
<dbReference type="PANTHER" id="PTHR36001:SF2">
    <property type="entry name" value="CTAGE FAMILY PROTEIN-RELATED"/>
    <property type="match status" value="1"/>
</dbReference>
<reference evidence="2" key="1">
    <citation type="journal article" date="2015" name="Nat. Genet.">
        <title>The pineapple genome and the evolution of CAM photosynthesis.</title>
        <authorList>
            <person name="Ming R."/>
            <person name="VanBuren R."/>
            <person name="Wai C.M."/>
            <person name="Tang H."/>
            <person name="Schatz M.C."/>
            <person name="Bowers J.E."/>
            <person name="Lyons E."/>
            <person name="Wang M.L."/>
            <person name="Chen J."/>
            <person name="Biggers E."/>
            <person name="Zhang J."/>
            <person name="Huang L."/>
            <person name="Zhang L."/>
            <person name="Miao W."/>
            <person name="Zhang J."/>
            <person name="Ye Z."/>
            <person name="Miao C."/>
            <person name="Lin Z."/>
            <person name="Wang H."/>
            <person name="Zhou H."/>
            <person name="Yim W.C."/>
            <person name="Priest H.D."/>
            <person name="Zheng C."/>
            <person name="Woodhouse M."/>
            <person name="Edger P.P."/>
            <person name="Guyot R."/>
            <person name="Guo H.B."/>
            <person name="Guo H."/>
            <person name="Zheng G."/>
            <person name="Singh R."/>
            <person name="Sharma A."/>
            <person name="Min X."/>
            <person name="Zheng Y."/>
            <person name="Lee H."/>
            <person name="Gurtowski J."/>
            <person name="Sedlazeck F.J."/>
            <person name="Harkess A."/>
            <person name="McKain M.R."/>
            <person name="Liao Z."/>
            <person name="Fang J."/>
            <person name="Liu J."/>
            <person name="Zhang X."/>
            <person name="Zhang Q."/>
            <person name="Hu W."/>
            <person name="Qin Y."/>
            <person name="Wang K."/>
            <person name="Chen L.Y."/>
            <person name="Shirley N."/>
            <person name="Lin Y.R."/>
            <person name="Liu L.Y."/>
            <person name="Hernandez A.G."/>
            <person name="Wright C.L."/>
            <person name="Bulone V."/>
            <person name="Tuskan G.A."/>
            <person name="Heath K."/>
            <person name="Zee F."/>
            <person name="Moore P.H."/>
            <person name="Sunkar R."/>
            <person name="Leebens-Mack J.H."/>
            <person name="Mockler T."/>
            <person name="Bennetzen J.L."/>
            <person name="Freeling M."/>
            <person name="Sankoff D."/>
            <person name="Paterson A.H."/>
            <person name="Zhu X."/>
            <person name="Yang X."/>
            <person name="Smith J.A."/>
            <person name="Cushman J.C."/>
            <person name="Paull R.E."/>
            <person name="Yu Q."/>
        </authorList>
    </citation>
    <scope>NUCLEOTIDE SEQUENCE [LARGE SCALE GENOMIC DNA]</scope>
    <source>
        <strain evidence="2">cv. F153</strain>
    </source>
</reference>
<dbReference type="RefSeq" id="XP_020090171.1">
    <property type="nucleotide sequence ID" value="XM_020234582.1"/>
</dbReference>
<keyword evidence="1" id="KW-0175">Coiled coil</keyword>
<name>A0A6P5FA48_ANACO</name>
<dbReference type="RefSeq" id="XP_020090170.1">
    <property type="nucleotide sequence ID" value="XM_020234581.1"/>
</dbReference>
<evidence type="ECO:0000313" key="4">
    <source>
        <dbReference type="RefSeq" id="XP_020090170.1"/>
    </source>
</evidence>